<evidence type="ECO:0000313" key="1">
    <source>
        <dbReference type="EMBL" id="CAF4278475.1"/>
    </source>
</evidence>
<dbReference type="Proteomes" id="UP000663874">
    <property type="component" value="Unassembled WGS sequence"/>
</dbReference>
<reference evidence="1" key="1">
    <citation type="submission" date="2021-02" db="EMBL/GenBank/DDBJ databases">
        <authorList>
            <person name="Nowell W R."/>
        </authorList>
    </citation>
    <scope>NUCLEOTIDE SEQUENCE</scope>
</reference>
<gene>
    <name evidence="1" type="ORF">FNK824_LOCUS39801</name>
</gene>
<protein>
    <submittedName>
        <fullName evidence="1">Uncharacterized protein</fullName>
    </submittedName>
</protein>
<feature type="non-terminal residue" evidence="1">
    <location>
        <position position="1"/>
    </location>
</feature>
<organism evidence="1 2">
    <name type="scientific">Rotaria sordida</name>
    <dbReference type="NCBI Taxonomy" id="392033"/>
    <lineage>
        <taxon>Eukaryota</taxon>
        <taxon>Metazoa</taxon>
        <taxon>Spiralia</taxon>
        <taxon>Gnathifera</taxon>
        <taxon>Rotifera</taxon>
        <taxon>Eurotatoria</taxon>
        <taxon>Bdelloidea</taxon>
        <taxon>Philodinida</taxon>
        <taxon>Philodinidae</taxon>
        <taxon>Rotaria</taxon>
    </lineage>
</organism>
<accession>A0A820GJJ4</accession>
<name>A0A820GJJ4_9BILA</name>
<feature type="non-terminal residue" evidence="1">
    <location>
        <position position="103"/>
    </location>
</feature>
<proteinExistence type="predicted"/>
<dbReference type="EMBL" id="CAJOBE010027677">
    <property type="protein sequence ID" value="CAF4278475.1"/>
    <property type="molecule type" value="Genomic_DNA"/>
</dbReference>
<dbReference type="AlphaFoldDB" id="A0A820GJJ4"/>
<comment type="caution">
    <text evidence="1">The sequence shown here is derived from an EMBL/GenBank/DDBJ whole genome shotgun (WGS) entry which is preliminary data.</text>
</comment>
<sequence>QISRIDKRLVPNLRRLKITLKYDTNAMDLLDQLFDHNVLFSLTKFTLEGMVTGPNVVSKWIVKTTISLSNTSSILLNTLQQLKERIPIELELCLYNDSYSIKA</sequence>
<evidence type="ECO:0000313" key="2">
    <source>
        <dbReference type="Proteomes" id="UP000663874"/>
    </source>
</evidence>